<dbReference type="EMBL" id="KL368191">
    <property type="protein sequence ID" value="KFD59310.1"/>
    <property type="molecule type" value="Genomic_DNA"/>
</dbReference>
<proteinExistence type="predicted"/>
<dbReference type="Proteomes" id="UP000030758">
    <property type="component" value="Unassembled WGS sequence"/>
</dbReference>
<gene>
    <name evidence="1" type="ORF">M514_28511</name>
</gene>
<sequence length="68" mass="7261">MLSGSDSFVKGASTRILVQEAGEALFSKCKYSGEMLGIAIFVLIVNHGVFPLSQKYVLELQNALLGNG</sequence>
<evidence type="ECO:0000313" key="1">
    <source>
        <dbReference type="EMBL" id="KFD59310.1"/>
    </source>
</evidence>
<organism evidence="1">
    <name type="scientific">Trichuris suis</name>
    <name type="common">pig whipworm</name>
    <dbReference type="NCBI Taxonomy" id="68888"/>
    <lineage>
        <taxon>Eukaryota</taxon>
        <taxon>Metazoa</taxon>
        <taxon>Ecdysozoa</taxon>
        <taxon>Nematoda</taxon>
        <taxon>Enoplea</taxon>
        <taxon>Dorylaimia</taxon>
        <taxon>Trichinellida</taxon>
        <taxon>Trichuridae</taxon>
        <taxon>Trichuris</taxon>
    </lineage>
</organism>
<name>A0A085MQ14_9BILA</name>
<dbReference type="AlphaFoldDB" id="A0A085MQ14"/>
<reference evidence="1" key="1">
    <citation type="journal article" date="2014" name="Nat. Genet.">
        <title>Genome and transcriptome of the porcine whipworm Trichuris suis.</title>
        <authorList>
            <person name="Jex A.R."/>
            <person name="Nejsum P."/>
            <person name="Schwarz E.M."/>
            <person name="Hu L."/>
            <person name="Young N.D."/>
            <person name="Hall R.S."/>
            <person name="Korhonen P.K."/>
            <person name="Liao S."/>
            <person name="Thamsborg S."/>
            <person name="Xia J."/>
            <person name="Xu P."/>
            <person name="Wang S."/>
            <person name="Scheerlinck J.P."/>
            <person name="Hofmann A."/>
            <person name="Sternberg P.W."/>
            <person name="Wang J."/>
            <person name="Gasser R.B."/>
        </authorList>
    </citation>
    <scope>NUCLEOTIDE SEQUENCE [LARGE SCALE GENOMIC DNA]</scope>
    <source>
        <strain evidence="1">DCEP-RM93F</strain>
    </source>
</reference>
<protein>
    <submittedName>
        <fullName evidence="1">Uncharacterized protein</fullName>
    </submittedName>
</protein>
<accession>A0A085MQ14</accession>